<dbReference type="InterPro" id="IPR036969">
    <property type="entry name" value="Citrate_synthase_sf"/>
</dbReference>
<comment type="caution">
    <text evidence="5">The sequence shown here is derived from an EMBL/GenBank/DDBJ whole genome shotgun (WGS) entry which is preliminary data.</text>
</comment>
<sequence>MPGRLPNKEPAMSYDAHNIYYRFDDHLSRLVLDYEASRRVDENSDRLYHDIPSEEYSEDLFRTHNVKRGLRNADGSGVVAGLTRISDVHGYNVVDGRVVPDEGHLILRGYDIEDLIENAQKEDRFGYEEVAYLLITGELPTTSELDDFNGRLGAYRHLSSEFVCQFPITTVSPSIMNALQRAVLLLYAFDSDPDSITPEHEVDVAISLLSRLPRLAAFAQTFRIAQLSGKRAPVPIPEPGFSTAEAILQILRGEDGYTRAEAMLLDVMLMLHAEHGGGNNSTFACRVLSSSATDAYSAYAAAIGSLKGPRHGGANAKVVAMHEDIRAHVTNWEDEDELAAYLEKILRRQAFDRSGLIYGMGHAVYTLSDPRAVLCKRYARGLANAKGMGAEFELIERIEKLAPQVMADVRGTTKPICANIDLYTGFIYRMLGIPDTMFTPLFAVARTAGWAAHRMEELICAHRIIRPAYRSVLESGDYVPLAKRPRYHDCQAG</sequence>
<evidence type="ECO:0000313" key="5">
    <source>
        <dbReference type="EMBL" id="EEA91086.1"/>
    </source>
</evidence>
<dbReference type="SUPFAM" id="SSF48256">
    <property type="entry name" value="Citrate synthase"/>
    <property type="match status" value="1"/>
</dbReference>
<name>B6G9F5_9ACTN</name>
<dbReference type="PANTHER" id="PTHR11739">
    <property type="entry name" value="CITRATE SYNTHASE"/>
    <property type="match status" value="1"/>
</dbReference>
<keyword evidence="6" id="KW-1185">Reference proteome</keyword>
<comment type="similarity">
    <text evidence="2">Belongs to the citrate synthase family.</text>
</comment>
<dbReference type="GO" id="GO:0005975">
    <property type="term" value="P:carbohydrate metabolic process"/>
    <property type="evidence" value="ECO:0007669"/>
    <property type="project" value="TreeGrafter"/>
</dbReference>
<dbReference type="Gene3D" id="1.10.580.10">
    <property type="entry name" value="Citrate Synthase, domain 1"/>
    <property type="match status" value="1"/>
</dbReference>
<keyword evidence="4 5" id="KW-0808">Transferase</keyword>
<dbReference type="InterPro" id="IPR002020">
    <property type="entry name" value="Citrate_synthase"/>
</dbReference>
<keyword evidence="5" id="KW-0012">Acyltransferase</keyword>
<dbReference type="Gene3D" id="1.10.230.10">
    <property type="entry name" value="Cytochrome P450-Terp, domain 2"/>
    <property type="match status" value="1"/>
</dbReference>
<evidence type="ECO:0000256" key="1">
    <source>
        <dbReference type="ARBA" id="ARBA00005163"/>
    </source>
</evidence>
<reference evidence="5 6" key="2">
    <citation type="submission" date="2008-10" db="EMBL/GenBank/DDBJ databases">
        <authorList>
            <person name="Fulton L."/>
            <person name="Clifton S."/>
            <person name="Fulton B."/>
            <person name="Xu J."/>
            <person name="Minx P."/>
            <person name="Pepin K.H."/>
            <person name="Johnson M."/>
            <person name="Thiruvilangam P."/>
            <person name="Bhonagiri V."/>
            <person name="Nash W.E."/>
            <person name="Mardis E.R."/>
            <person name="Wilson R.K."/>
        </authorList>
    </citation>
    <scope>NUCLEOTIDE SEQUENCE [LARGE SCALE GENOMIC DNA]</scope>
    <source>
        <strain evidence="5 6">DSM 13279</strain>
    </source>
</reference>
<accession>B6G9F5</accession>
<evidence type="ECO:0000256" key="2">
    <source>
        <dbReference type="ARBA" id="ARBA00010566"/>
    </source>
</evidence>
<gene>
    <name evidence="5" type="ORF">COLSTE_00696</name>
</gene>
<dbReference type="InterPro" id="IPR016142">
    <property type="entry name" value="Citrate_synth-like_lrg_a-sub"/>
</dbReference>
<dbReference type="Pfam" id="PF00285">
    <property type="entry name" value="Citrate_synt"/>
    <property type="match status" value="1"/>
</dbReference>
<dbReference type="EMBL" id="ABXJ01000038">
    <property type="protein sequence ID" value="EEA91086.1"/>
    <property type="molecule type" value="Genomic_DNA"/>
</dbReference>
<proteinExistence type="inferred from homology"/>
<dbReference type="eggNOG" id="COG0372">
    <property type="taxonomic scope" value="Bacteria"/>
</dbReference>
<dbReference type="UniPathway" id="UPA00223"/>
<evidence type="ECO:0000256" key="3">
    <source>
        <dbReference type="ARBA" id="ARBA00012972"/>
    </source>
</evidence>
<dbReference type="AlphaFoldDB" id="B6G9F5"/>
<dbReference type="GO" id="GO:0006099">
    <property type="term" value="P:tricarboxylic acid cycle"/>
    <property type="evidence" value="ECO:0007669"/>
    <property type="project" value="UniProtKB-UniPathway"/>
</dbReference>
<dbReference type="Proteomes" id="UP000003560">
    <property type="component" value="Unassembled WGS sequence"/>
</dbReference>
<dbReference type="PANTHER" id="PTHR11739:SF4">
    <property type="entry name" value="CITRATE SYNTHASE, PEROXISOMAL"/>
    <property type="match status" value="1"/>
</dbReference>
<dbReference type="GO" id="GO:0036440">
    <property type="term" value="F:citrate synthase activity"/>
    <property type="evidence" value="ECO:0007669"/>
    <property type="project" value="UniProtKB-EC"/>
</dbReference>
<protein>
    <recommendedName>
        <fullName evidence="3">citrate synthase (unknown stereospecificity)</fullName>
        <ecNumber evidence="3">2.3.3.16</ecNumber>
    </recommendedName>
</protein>
<dbReference type="PRINTS" id="PR00143">
    <property type="entry name" value="CITRTSNTHASE"/>
</dbReference>
<comment type="pathway">
    <text evidence="1">Carbohydrate metabolism; tricarboxylic acid cycle.</text>
</comment>
<evidence type="ECO:0000256" key="4">
    <source>
        <dbReference type="ARBA" id="ARBA00022679"/>
    </source>
</evidence>
<dbReference type="NCBIfam" id="NF010635">
    <property type="entry name" value="PRK14032.1"/>
    <property type="match status" value="1"/>
</dbReference>
<dbReference type="GO" id="GO:0005829">
    <property type="term" value="C:cytosol"/>
    <property type="evidence" value="ECO:0007669"/>
    <property type="project" value="TreeGrafter"/>
</dbReference>
<reference evidence="5 6" key="1">
    <citation type="submission" date="2008-10" db="EMBL/GenBank/DDBJ databases">
        <title>Draft genome sequence of Collinsella stercoris (DSM 13279).</title>
        <authorList>
            <person name="Sudarsanam P."/>
            <person name="Ley R."/>
            <person name="Guruge J."/>
            <person name="Turnbaugh P.J."/>
            <person name="Mahowald M."/>
            <person name="Liep D."/>
            <person name="Gordon J."/>
        </authorList>
    </citation>
    <scope>NUCLEOTIDE SEQUENCE [LARGE SCALE GENOMIC DNA]</scope>
    <source>
        <strain evidence="5 6">DSM 13279</strain>
    </source>
</reference>
<dbReference type="EC" id="2.3.3.16" evidence="3"/>
<dbReference type="STRING" id="445975.COLSTE_00696"/>
<dbReference type="HOGENOM" id="CLU_025068_2_2_11"/>
<dbReference type="InterPro" id="IPR016143">
    <property type="entry name" value="Citrate_synth-like_sm_a-sub"/>
</dbReference>
<evidence type="ECO:0000313" key="6">
    <source>
        <dbReference type="Proteomes" id="UP000003560"/>
    </source>
</evidence>
<organism evidence="5 6">
    <name type="scientific">Collinsella stercoris DSM 13279</name>
    <dbReference type="NCBI Taxonomy" id="445975"/>
    <lineage>
        <taxon>Bacteria</taxon>
        <taxon>Bacillati</taxon>
        <taxon>Actinomycetota</taxon>
        <taxon>Coriobacteriia</taxon>
        <taxon>Coriobacteriales</taxon>
        <taxon>Coriobacteriaceae</taxon>
        <taxon>Collinsella</taxon>
    </lineage>
</organism>